<evidence type="ECO:0008006" key="5">
    <source>
        <dbReference type="Google" id="ProtNLM"/>
    </source>
</evidence>
<dbReference type="Proteomes" id="UP001189429">
    <property type="component" value="Unassembled WGS sequence"/>
</dbReference>
<accession>A0ABN9PD93</accession>
<sequence length="359" mass="36182">MPGEGGRALPPLLLCGSAKLLLSAVVSSAYTVFPLHAEEAGLGAGVRAAVLSAFPAAYLAGLAPAGRACDDPALPPRGLSAALADVAAGALVAAGAGERLAYMEGVLESCEALGWILGPPVGALLYARAGFPATSALWALLCAAVVPATALAAGAGAARPGGASPPHSGQRKPHGAPEGEGRGGGGEDAVQPAEPCRPRGRADRGGGGGARGQRRARLRLRPRQRGHVRGAGAAGPGAGPGRGRHGAAAAARGRELPRGGAAGGQGLRRLLAARPVERITAAGWGVLIVAFAGLSEERRGEGRHWWPPRCFSWARGRRACWSRPTPCSRLLRRPVPGRAQRGSPGSPTMLFSFALGMAP</sequence>
<dbReference type="InterPro" id="IPR036259">
    <property type="entry name" value="MFS_trans_sf"/>
</dbReference>
<evidence type="ECO:0000256" key="2">
    <source>
        <dbReference type="SAM" id="SignalP"/>
    </source>
</evidence>
<proteinExistence type="predicted"/>
<evidence type="ECO:0000256" key="1">
    <source>
        <dbReference type="SAM" id="MobiDB-lite"/>
    </source>
</evidence>
<feature type="compositionally biased region" description="Low complexity" evidence="1">
    <location>
        <begin position="155"/>
        <end position="166"/>
    </location>
</feature>
<evidence type="ECO:0000313" key="3">
    <source>
        <dbReference type="EMBL" id="CAK0788045.1"/>
    </source>
</evidence>
<feature type="compositionally biased region" description="Basic residues" evidence="1">
    <location>
        <begin position="212"/>
        <end position="228"/>
    </location>
</feature>
<feature type="region of interest" description="Disordered" evidence="1">
    <location>
        <begin position="155"/>
        <end position="263"/>
    </location>
</feature>
<feature type="signal peptide" evidence="2">
    <location>
        <begin position="1"/>
        <end position="28"/>
    </location>
</feature>
<gene>
    <name evidence="3" type="ORF">PCOR1329_LOCUS17</name>
</gene>
<protein>
    <recommendedName>
        <fullName evidence="5">Solute carrier family 40 protein</fullName>
    </recommendedName>
</protein>
<evidence type="ECO:0000313" key="4">
    <source>
        <dbReference type="Proteomes" id="UP001189429"/>
    </source>
</evidence>
<organism evidence="3 4">
    <name type="scientific">Prorocentrum cordatum</name>
    <dbReference type="NCBI Taxonomy" id="2364126"/>
    <lineage>
        <taxon>Eukaryota</taxon>
        <taxon>Sar</taxon>
        <taxon>Alveolata</taxon>
        <taxon>Dinophyceae</taxon>
        <taxon>Prorocentrales</taxon>
        <taxon>Prorocentraceae</taxon>
        <taxon>Prorocentrum</taxon>
    </lineage>
</organism>
<name>A0ABN9PD93_9DINO</name>
<dbReference type="EMBL" id="CAUYUJ010000001">
    <property type="protein sequence ID" value="CAK0788045.1"/>
    <property type="molecule type" value="Genomic_DNA"/>
</dbReference>
<reference evidence="3" key="1">
    <citation type="submission" date="2023-10" db="EMBL/GenBank/DDBJ databases">
        <authorList>
            <person name="Chen Y."/>
            <person name="Shah S."/>
            <person name="Dougan E. K."/>
            <person name="Thang M."/>
            <person name="Chan C."/>
        </authorList>
    </citation>
    <scope>NUCLEOTIDE SEQUENCE [LARGE SCALE GENOMIC DNA]</scope>
</reference>
<feature type="compositionally biased region" description="Gly residues" evidence="1">
    <location>
        <begin position="232"/>
        <end position="241"/>
    </location>
</feature>
<feature type="chain" id="PRO_5045673130" description="Solute carrier family 40 protein" evidence="2">
    <location>
        <begin position="29"/>
        <end position="359"/>
    </location>
</feature>
<keyword evidence="4" id="KW-1185">Reference proteome</keyword>
<keyword evidence="2" id="KW-0732">Signal</keyword>
<dbReference type="SUPFAM" id="SSF103473">
    <property type="entry name" value="MFS general substrate transporter"/>
    <property type="match status" value="1"/>
</dbReference>
<comment type="caution">
    <text evidence="3">The sequence shown here is derived from an EMBL/GenBank/DDBJ whole genome shotgun (WGS) entry which is preliminary data.</text>
</comment>